<sequence>MPTTCSAPRCTNSNKDGYCCTMFAQDPKLKQKWIDAAGIPDWKPSKSAVLCEVHFHSSELFRVGSKKLIRKGAIPSLFCKCQQPMKRKSLAEIQPEQQYNESIEFLPHKKTELRSDHSYVAVENSEKQEKKRCNREHKSSGSNYEKLASHDIFAATACCMKRHLNSVSSNPALIYSCCLKSSKNGNPYRDELEEEEIPQNI</sequence>
<evidence type="ECO:0000256" key="3">
    <source>
        <dbReference type="ARBA" id="ARBA00022833"/>
    </source>
</evidence>
<evidence type="ECO:0000259" key="6">
    <source>
        <dbReference type="PROSITE" id="PS50950"/>
    </source>
</evidence>
<feature type="domain" description="THAP-type" evidence="6">
    <location>
        <begin position="1"/>
        <end position="78"/>
    </location>
</feature>
<dbReference type="InterPro" id="IPR026516">
    <property type="entry name" value="THAP1/10"/>
</dbReference>
<accession>A0A836FRU3</accession>
<dbReference type="EMBL" id="JAANIB010007980">
    <property type="protein sequence ID" value="KAG5324618.1"/>
    <property type="molecule type" value="Genomic_DNA"/>
</dbReference>
<protein>
    <submittedName>
        <fullName evidence="7">THAP6 protein</fullName>
    </submittedName>
</protein>
<name>A0A836FRU3_9HYME</name>
<gene>
    <name evidence="7" type="primary">Thap6_1</name>
    <name evidence="7" type="ORF">G6Z77_0003033</name>
</gene>
<dbReference type="GO" id="GO:0043565">
    <property type="term" value="F:sequence-specific DNA binding"/>
    <property type="evidence" value="ECO:0007669"/>
    <property type="project" value="InterPro"/>
</dbReference>
<dbReference type="InterPro" id="IPR006612">
    <property type="entry name" value="THAP_Znf"/>
</dbReference>
<dbReference type="SMART" id="SM00980">
    <property type="entry name" value="THAP"/>
    <property type="match status" value="1"/>
</dbReference>
<feature type="non-terminal residue" evidence="7">
    <location>
        <position position="1"/>
    </location>
</feature>
<keyword evidence="3" id="KW-0862">Zinc</keyword>
<evidence type="ECO:0000313" key="8">
    <source>
        <dbReference type="Proteomes" id="UP000670152"/>
    </source>
</evidence>
<evidence type="ECO:0000256" key="1">
    <source>
        <dbReference type="ARBA" id="ARBA00022723"/>
    </source>
</evidence>
<dbReference type="SUPFAM" id="SSF57716">
    <property type="entry name" value="Glucocorticoid receptor-like (DNA-binding domain)"/>
    <property type="match status" value="1"/>
</dbReference>
<dbReference type="GO" id="GO:0008270">
    <property type="term" value="F:zinc ion binding"/>
    <property type="evidence" value="ECO:0007669"/>
    <property type="project" value="UniProtKB-KW"/>
</dbReference>
<dbReference type="PANTHER" id="PTHR46600">
    <property type="entry name" value="THAP DOMAIN-CONTAINING"/>
    <property type="match status" value="1"/>
</dbReference>
<feature type="non-terminal residue" evidence="7">
    <location>
        <position position="201"/>
    </location>
</feature>
<evidence type="ECO:0000313" key="7">
    <source>
        <dbReference type="EMBL" id="KAG5324618.1"/>
    </source>
</evidence>
<comment type="caution">
    <text evidence="7">The sequence shown here is derived from an EMBL/GenBank/DDBJ whole genome shotgun (WGS) entry which is preliminary data.</text>
</comment>
<evidence type="ECO:0000256" key="2">
    <source>
        <dbReference type="ARBA" id="ARBA00022771"/>
    </source>
</evidence>
<dbReference type="OrthoDB" id="7312725at2759"/>
<proteinExistence type="predicted"/>
<keyword evidence="8" id="KW-1185">Reference proteome</keyword>
<dbReference type="PANTHER" id="PTHR46600:SF11">
    <property type="entry name" value="THAP DOMAIN-CONTAINING PROTEIN 10"/>
    <property type="match status" value="1"/>
</dbReference>
<dbReference type="Pfam" id="PF05485">
    <property type="entry name" value="THAP"/>
    <property type="match status" value="1"/>
</dbReference>
<dbReference type="Proteomes" id="UP000670152">
    <property type="component" value="Unassembled WGS sequence"/>
</dbReference>
<dbReference type="PROSITE" id="PS50950">
    <property type="entry name" value="ZF_THAP"/>
    <property type="match status" value="1"/>
</dbReference>
<evidence type="ECO:0000256" key="4">
    <source>
        <dbReference type="ARBA" id="ARBA00023125"/>
    </source>
</evidence>
<keyword evidence="4 5" id="KW-0238">DNA-binding</keyword>
<reference evidence="7 8" key="1">
    <citation type="submission" date="2020-02" db="EMBL/GenBank/DDBJ databases">
        <title>Relaxed selection underlies rapid genomic changes in the transitions from sociality to social parasitism in ants.</title>
        <authorList>
            <person name="Bi X."/>
        </authorList>
    </citation>
    <scope>NUCLEOTIDE SEQUENCE [LARGE SCALE GENOMIC DNA]</scope>
    <source>
        <strain evidence="7">BGI-DK2014b</strain>
        <tissue evidence="7">Whole body</tissue>
    </source>
</reference>
<dbReference type="AlphaFoldDB" id="A0A836FRU3"/>
<keyword evidence="1" id="KW-0479">Metal-binding</keyword>
<keyword evidence="2 5" id="KW-0863">Zinc-finger</keyword>
<evidence type="ECO:0000256" key="5">
    <source>
        <dbReference type="PROSITE-ProRule" id="PRU00309"/>
    </source>
</evidence>
<organism evidence="7 8">
    <name type="scientific">Acromyrmex heyeri</name>
    <dbReference type="NCBI Taxonomy" id="230685"/>
    <lineage>
        <taxon>Eukaryota</taxon>
        <taxon>Metazoa</taxon>
        <taxon>Ecdysozoa</taxon>
        <taxon>Arthropoda</taxon>
        <taxon>Hexapoda</taxon>
        <taxon>Insecta</taxon>
        <taxon>Pterygota</taxon>
        <taxon>Neoptera</taxon>
        <taxon>Endopterygota</taxon>
        <taxon>Hymenoptera</taxon>
        <taxon>Apocrita</taxon>
        <taxon>Aculeata</taxon>
        <taxon>Formicoidea</taxon>
        <taxon>Formicidae</taxon>
        <taxon>Myrmicinae</taxon>
        <taxon>Acromyrmex</taxon>
    </lineage>
</organism>